<evidence type="ECO:0000256" key="7">
    <source>
        <dbReference type="ARBA" id="ARBA00022840"/>
    </source>
</evidence>
<dbReference type="InterPro" id="IPR044876">
    <property type="entry name" value="HRDC_dom_sf"/>
</dbReference>
<feature type="domain" description="UvrD-like helicase C-terminal" evidence="20">
    <location>
        <begin position="297"/>
        <end position="548"/>
    </location>
</feature>
<dbReference type="InterPro" id="IPR010997">
    <property type="entry name" value="HRDC-like_sf"/>
</dbReference>
<dbReference type="PROSITE" id="PS50967">
    <property type="entry name" value="HRDC"/>
    <property type="match status" value="1"/>
</dbReference>
<evidence type="ECO:0000256" key="13">
    <source>
        <dbReference type="ARBA" id="ARBA00048988"/>
    </source>
</evidence>
<name>A0A1E3TEM4_MYCSH</name>
<dbReference type="EC" id="5.6.2.4" evidence="12"/>
<dbReference type="FunFam" id="3.40.50.300:FF:001181">
    <property type="entry name" value="DNA helicase"/>
    <property type="match status" value="1"/>
</dbReference>
<evidence type="ECO:0000259" key="18">
    <source>
        <dbReference type="PROSITE" id="PS50967"/>
    </source>
</evidence>
<evidence type="ECO:0000256" key="11">
    <source>
        <dbReference type="ARBA" id="ARBA00034617"/>
    </source>
</evidence>
<dbReference type="EMBL" id="UEGW01000001">
    <property type="protein sequence ID" value="SRX96318.1"/>
    <property type="molecule type" value="Genomic_DNA"/>
</dbReference>
<feature type="binding site" evidence="16">
    <location>
        <begin position="34"/>
        <end position="41"/>
    </location>
    <ligand>
        <name>ATP</name>
        <dbReference type="ChEBI" id="CHEBI:30616"/>
    </ligand>
</feature>
<dbReference type="GO" id="GO:0005829">
    <property type="term" value="C:cytosol"/>
    <property type="evidence" value="ECO:0007669"/>
    <property type="project" value="TreeGrafter"/>
</dbReference>
<dbReference type="SUPFAM" id="SSF52540">
    <property type="entry name" value="P-loop containing nucleoside triphosphate hydrolases"/>
    <property type="match status" value="1"/>
</dbReference>
<dbReference type="STRING" id="29313.BHQ16_13370"/>
<evidence type="ECO:0000313" key="22">
    <source>
        <dbReference type="Proteomes" id="UP000252015"/>
    </source>
</evidence>
<reference evidence="21 22" key="1">
    <citation type="submission" date="2018-05" db="EMBL/GenBank/DDBJ databases">
        <authorList>
            <consortium name="IHU Genomes"/>
        </authorList>
    </citation>
    <scope>NUCLEOTIDE SEQUENCE [LARGE SCALE GENOMIC DNA]</scope>
    <source>
        <strain evidence="21 22">P7336</strain>
    </source>
</reference>
<evidence type="ECO:0000259" key="19">
    <source>
        <dbReference type="PROSITE" id="PS51198"/>
    </source>
</evidence>
<evidence type="ECO:0000256" key="17">
    <source>
        <dbReference type="SAM" id="MobiDB-lite"/>
    </source>
</evidence>
<feature type="domain" description="HRDC" evidence="18">
    <location>
        <begin position="621"/>
        <end position="695"/>
    </location>
</feature>
<sequence>MDAMPVIEDALLADLDDEQREAVLAPRGPVCVLAGAGTGKTRTITHRIAQLVAAGHVSAGQVLAVTFTQRAAGEMRARLRALGIGNVQAMTFHAAAHRQLRYFWPRVVGDTGWEVLDSKFAVVARAANRARLQLSTDDVRDLAGEIEWAKASLISPEEYAQAVAGAGRDIPLDAAQVAAVYAGYESLKARGDGVALLDFDDLLLHTAAAIENDPAVAEEFRDRYRCFVVDEYQDVTPLQQRVLSAWLGDRDDLTVVGDANQTIYSFTGATPRYLLDFSRRFPDATLVRLERDYRSTPQVVSLANRVIAAARGRVAGSKLHLVGQRDPGPVPTFHEYSDEVAEAAAVAKAIAKLIDAGTAPAEIAVLYRINAQSEVYEEALTEAGIPYQVRGGEGFFSRQEIRQALLVLQRAADRGSDGALPDVVRELLEPLGLTAQPPTGARARERWEALAALAELVDEEVAHRPQLDLPGLVAELRLRADARHPPVVQGVTLASLHAAKGLEWDAVFLVGLADGTLPISHALAHGADSESVEEERRLLYVGITRARVHLALSWALSRTPGGRGSRKPSRFLNGIAPQAEPGQTPGKPRRKAGTSQRCRICNNRLITPAAIMLRRCETCAADVDDELLLQLKDWRLRTAKDLNVPAYVVFTDNTLIAIAEMLPTDDAALVAIPGIGARKLEQFGADVLEMVRSRS</sequence>
<keyword evidence="8" id="KW-0238">DNA-binding</keyword>
<dbReference type="PROSITE" id="PS51198">
    <property type="entry name" value="UVRD_HELICASE_ATP_BIND"/>
    <property type="match status" value="1"/>
</dbReference>
<dbReference type="Gene3D" id="1.10.150.80">
    <property type="entry name" value="HRDC domain"/>
    <property type="match status" value="1"/>
</dbReference>
<keyword evidence="5 16" id="KW-0378">Hydrolase</keyword>
<keyword evidence="6 16" id="KW-0347">Helicase</keyword>
<feature type="domain" description="UvrD-like helicase ATP-binding" evidence="19">
    <location>
        <begin position="13"/>
        <end position="296"/>
    </location>
</feature>
<dbReference type="InterPro" id="IPR014017">
    <property type="entry name" value="DNA_helicase_UvrD-like_C"/>
</dbReference>
<accession>A0A1E3TEM4</accession>
<dbReference type="Gene3D" id="3.40.50.300">
    <property type="entry name" value="P-loop containing nucleotide triphosphate hydrolases"/>
    <property type="match status" value="3"/>
</dbReference>
<proteinExistence type="inferred from homology"/>
<dbReference type="SUPFAM" id="SSF47819">
    <property type="entry name" value="HRDC-like"/>
    <property type="match status" value="1"/>
</dbReference>
<keyword evidence="9" id="KW-0234">DNA repair</keyword>
<dbReference type="Pfam" id="PF00580">
    <property type="entry name" value="UvrD-helicase"/>
    <property type="match status" value="1"/>
</dbReference>
<dbReference type="Pfam" id="PF00570">
    <property type="entry name" value="HRDC"/>
    <property type="match status" value="1"/>
</dbReference>
<comment type="catalytic activity">
    <reaction evidence="13">
        <text>ATP + H2O = ADP + phosphate + H(+)</text>
        <dbReference type="Rhea" id="RHEA:13065"/>
        <dbReference type="ChEBI" id="CHEBI:15377"/>
        <dbReference type="ChEBI" id="CHEBI:15378"/>
        <dbReference type="ChEBI" id="CHEBI:30616"/>
        <dbReference type="ChEBI" id="CHEBI:43474"/>
        <dbReference type="ChEBI" id="CHEBI:456216"/>
        <dbReference type="EC" id="5.6.2.4"/>
    </reaction>
</comment>
<evidence type="ECO:0000259" key="20">
    <source>
        <dbReference type="PROSITE" id="PS51217"/>
    </source>
</evidence>
<dbReference type="InterPro" id="IPR002121">
    <property type="entry name" value="HRDC_dom"/>
</dbReference>
<evidence type="ECO:0000256" key="9">
    <source>
        <dbReference type="ARBA" id="ARBA00023204"/>
    </source>
</evidence>
<dbReference type="GO" id="GO:0000725">
    <property type="term" value="P:recombinational repair"/>
    <property type="evidence" value="ECO:0007669"/>
    <property type="project" value="TreeGrafter"/>
</dbReference>
<dbReference type="Pfam" id="PF13361">
    <property type="entry name" value="UvrD_C"/>
    <property type="match status" value="2"/>
</dbReference>
<keyword evidence="3 16" id="KW-0547">Nucleotide-binding</keyword>
<keyword evidence="4" id="KW-0227">DNA damage</keyword>
<dbReference type="PANTHER" id="PTHR11070:SF69">
    <property type="entry name" value="ATP-DEPENDENT DNA HELICASE UVRD2"/>
    <property type="match status" value="1"/>
</dbReference>
<dbReference type="GO" id="GO:0005524">
    <property type="term" value="F:ATP binding"/>
    <property type="evidence" value="ECO:0007669"/>
    <property type="project" value="UniProtKB-UniRule"/>
</dbReference>
<dbReference type="CDD" id="cd18807">
    <property type="entry name" value="SF1_C_UvrD"/>
    <property type="match status" value="1"/>
</dbReference>
<evidence type="ECO:0000256" key="6">
    <source>
        <dbReference type="ARBA" id="ARBA00022806"/>
    </source>
</evidence>
<dbReference type="GO" id="GO:0043138">
    <property type="term" value="F:3'-5' DNA helicase activity"/>
    <property type="evidence" value="ECO:0007669"/>
    <property type="project" value="UniProtKB-EC"/>
</dbReference>
<evidence type="ECO:0000256" key="16">
    <source>
        <dbReference type="PROSITE-ProRule" id="PRU00560"/>
    </source>
</evidence>
<dbReference type="AlphaFoldDB" id="A0A1E3TEM4"/>
<evidence type="ECO:0000256" key="3">
    <source>
        <dbReference type="ARBA" id="ARBA00022741"/>
    </source>
</evidence>
<feature type="region of interest" description="Disordered" evidence="17">
    <location>
        <begin position="560"/>
        <end position="594"/>
    </location>
</feature>
<comment type="similarity">
    <text evidence="2">Belongs to the helicase family. UvrD subfamily.</text>
</comment>
<protein>
    <recommendedName>
        <fullName evidence="14">ATP-dependent DNA helicase UvrD2</fullName>
        <ecNumber evidence="12">5.6.2.4</ecNumber>
    </recommendedName>
    <alternativeName>
        <fullName evidence="15">DNA 3'-5' helicase UvrD2</fullName>
    </alternativeName>
</protein>
<keyword evidence="7 16" id="KW-0067">ATP-binding</keyword>
<evidence type="ECO:0000256" key="10">
    <source>
        <dbReference type="ARBA" id="ARBA00023235"/>
    </source>
</evidence>
<dbReference type="SMART" id="SM00341">
    <property type="entry name" value="HRDC"/>
    <property type="match status" value="1"/>
</dbReference>
<dbReference type="Proteomes" id="UP000252015">
    <property type="component" value="Unassembled WGS sequence"/>
</dbReference>
<comment type="cofactor">
    <cofactor evidence="1">
        <name>Mg(2+)</name>
        <dbReference type="ChEBI" id="CHEBI:18420"/>
    </cofactor>
</comment>
<dbReference type="InterPro" id="IPR013986">
    <property type="entry name" value="DExx_box_DNA_helicase_dom_sf"/>
</dbReference>
<evidence type="ECO:0000256" key="4">
    <source>
        <dbReference type="ARBA" id="ARBA00022763"/>
    </source>
</evidence>
<evidence type="ECO:0000256" key="14">
    <source>
        <dbReference type="ARBA" id="ARBA00067567"/>
    </source>
</evidence>
<dbReference type="PROSITE" id="PS51217">
    <property type="entry name" value="UVRD_HELICASE_CTER"/>
    <property type="match status" value="1"/>
</dbReference>
<evidence type="ECO:0000256" key="15">
    <source>
        <dbReference type="ARBA" id="ARBA00077370"/>
    </source>
</evidence>
<keyword evidence="22" id="KW-1185">Reference proteome</keyword>
<evidence type="ECO:0000256" key="5">
    <source>
        <dbReference type="ARBA" id="ARBA00022801"/>
    </source>
</evidence>
<dbReference type="InterPro" id="IPR014016">
    <property type="entry name" value="UvrD-like_ATP-bd"/>
</dbReference>
<evidence type="ECO:0000313" key="21">
    <source>
        <dbReference type="EMBL" id="SRX96318.1"/>
    </source>
</evidence>
<dbReference type="GO" id="GO:0003677">
    <property type="term" value="F:DNA binding"/>
    <property type="evidence" value="ECO:0007669"/>
    <property type="project" value="UniProtKB-KW"/>
</dbReference>
<evidence type="ECO:0000256" key="1">
    <source>
        <dbReference type="ARBA" id="ARBA00001946"/>
    </source>
</evidence>
<dbReference type="InterPro" id="IPR000212">
    <property type="entry name" value="DNA_helicase_UvrD/REP"/>
</dbReference>
<evidence type="ECO:0000256" key="8">
    <source>
        <dbReference type="ARBA" id="ARBA00023125"/>
    </source>
</evidence>
<dbReference type="Gene3D" id="1.10.10.160">
    <property type="match status" value="1"/>
</dbReference>
<dbReference type="OrthoDB" id="9806690at2"/>
<keyword evidence="10" id="KW-0413">Isomerase</keyword>
<organism evidence="21 22">
    <name type="scientific">Mycobacterium shimoidei</name>
    <dbReference type="NCBI Taxonomy" id="29313"/>
    <lineage>
        <taxon>Bacteria</taxon>
        <taxon>Bacillati</taxon>
        <taxon>Actinomycetota</taxon>
        <taxon>Actinomycetes</taxon>
        <taxon>Mycobacteriales</taxon>
        <taxon>Mycobacteriaceae</taxon>
        <taxon>Mycobacterium</taxon>
    </lineage>
</organism>
<dbReference type="CDD" id="cd17932">
    <property type="entry name" value="DEXQc_UvrD"/>
    <property type="match status" value="1"/>
</dbReference>
<dbReference type="GO" id="GO:0016887">
    <property type="term" value="F:ATP hydrolysis activity"/>
    <property type="evidence" value="ECO:0007669"/>
    <property type="project" value="RHEA"/>
</dbReference>
<evidence type="ECO:0000256" key="12">
    <source>
        <dbReference type="ARBA" id="ARBA00034808"/>
    </source>
</evidence>
<dbReference type="FunFam" id="3.40.50.300:FF:001201">
    <property type="entry name" value="ATP-dependent DNA helicase UvrD2"/>
    <property type="match status" value="1"/>
</dbReference>
<gene>
    <name evidence="21" type="ORF">MSP7336_04596</name>
</gene>
<evidence type="ECO:0000256" key="2">
    <source>
        <dbReference type="ARBA" id="ARBA00009922"/>
    </source>
</evidence>
<dbReference type="GO" id="GO:0033202">
    <property type="term" value="C:DNA helicase complex"/>
    <property type="evidence" value="ECO:0007669"/>
    <property type="project" value="TreeGrafter"/>
</dbReference>
<dbReference type="PANTHER" id="PTHR11070">
    <property type="entry name" value="UVRD / RECB / PCRA DNA HELICASE FAMILY MEMBER"/>
    <property type="match status" value="1"/>
</dbReference>
<dbReference type="InterPro" id="IPR027417">
    <property type="entry name" value="P-loop_NTPase"/>
</dbReference>
<comment type="catalytic activity">
    <reaction evidence="11">
        <text>Couples ATP hydrolysis with the unwinding of duplex DNA by translocating in the 3'-5' direction.</text>
        <dbReference type="EC" id="5.6.2.4"/>
    </reaction>
</comment>